<dbReference type="Pfam" id="PF00521">
    <property type="entry name" value="DNA_topoisoIV"/>
    <property type="match status" value="1"/>
</dbReference>
<comment type="caution">
    <text evidence="12">The sequence shown here is derived from an EMBL/GenBank/DDBJ whole genome shotgun (WGS) entry which is preliminary data.</text>
</comment>
<sequence>MSFVEKFRDLPLEEVLGDRFGRYSKYIIQERALPDARDGLKPVQRRILYAMHVEGNTHDKGFRKSAKTVGNVIGNYHPHGDSSVYEAMVRMSQEWKVRNLLIEMHGNNGSIDGDPPAAMRYTEARISAIASELLRDIDKKTVEFIPNFDDTSKEPTVLPSRFPNLLVNGSTGISAGYATDIPPHSLEEVIEGVFMRMDNPNCTVEDLMTVVKGPDFPTGGIIQGVDGILKAYKTGKGKVIVRGKTEIESLRGGRQQIVITEIPFEMNKANLVKRIDELRLDRKVEGISEVRDDTDRTGLRIVIELKKEADANGVLNFLFKNTDLQVPYNFNMVAIHNKRPKLMGLIELLDAYIGHQKEVVTKRSEYDLQKARERQHIVAGLIKALSILDEVIATIRASKDKRDAKQNLIKEFDFTEPQSEAIVSLQLYRLTNTDVTALRAEDEELSKKIAELVSILESEKKLNSVIKKELKDVKKRFADGRRTKIEAEIEEIKINLEVLIASEDVIVTVTKDGYIKRTSQRSYAASNGLDFAMKDTDRLLAQMDLNTKDVLLLFTNKGSYLYLPVHELPDIRWKDLGQHIANIVPIDRAEHIIKAIPVKDFEQPVYLLFVTKNGMVKKTELKQYKAQRYSKTLTAINVKGEDEVVDIHLTNGSNTLFLATEQGYALWFNEEEVSPIGIRAAGVKGINLKEEDMVIGGKIVENPAEQAIILATHRGAVKKMKLAEFELSSRAKRGLVMLRELKANPHRVAGIAVARSGEEVILQTEKHQSISVKPEALRFADRYSNGSFLLDESDSGRITEVWKADNPSGTVLSTETKKN</sequence>
<feature type="site" description="Transition state stabilizer" evidence="8">
    <location>
        <position position="120"/>
    </location>
</feature>
<keyword evidence="13" id="KW-1185">Reference proteome</keyword>
<feature type="coiled-coil region" evidence="10">
    <location>
        <begin position="456"/>
        <end position="502"/>
    </location>
</feature>
<dbReference type="SMART" id="SM00434">
    <property type="entry name" value="TOP4c"/>
    <property type="match status" value="1"/>
</dbReference>
<dbReference type="GO" id="GO:0009330">
    <property type="term" value="C:DNA topoisomerase type II (double strand cut, ATP-hydrolyzing) complex"/>
    <property type="evidence" value="ECO:0007669"/>
    <property type="project" value="TreeGrafter"/>
</dbReference>
<evidence type="ECO:0000256" key="9">
    <source>
        <dbReference type="PROSITE-ProRule" id="PRU01384"/>
    </source>
</evidence>
<dbReference type="SUPFAM" id="SSF56719">
    <property type="entry name" value="Type II DNA topoisomerase"/>
    <property type="match status" value="1"/>
</dbReference>
<dbReference type="FunFam" id="2.120.10.90:FF:000005">
    <property type="entry name" value="DNA topoisomerase 4 subunit A"/>
    <property type="match status" value="1"/>
</dbReference>
<dbReference type="Gene3D" id="3.30.1360.40">
    <property type="match status" value="1"/>
</dbReference>
<dbReference type="GO" id="GO:0003677">
    <property type="term" value="F:DNA binding"/>
    <property type="evidence" value="ECO:0007669"/>
    <property type="project" value="UniProtKB-UniRule"/>
</dbReference>
<dbReference type="Gene3D" id="3.90.199.10">
    <property type="entry name" value="Topoisomerase II, domain 5"/>
    <property type="match status" value="1"/>
</dbReference>
<keyword evidence="10" id="KW-0175">Coiled coil</keyword>
<comment type="function">
    <text evidence="8">Topoisomerase IV is essential for chromosome segregation. It relaxes supercoiled DNA. Performs the decatenation events required during the replication of a circular DNA molecule.</text>
</comment>
<accession>A0A4R2BHE8</accession>
<protein>
    <recommendedName>
        <fullName evidence="8">DNA topoisomerase 4 subunit A</fullName>
        <ecNumber evidence="8">5.6.2.2</ecNumber>
    </recommendedName>
    <alternativeName>
        <fullName evidence="8">Topoisomerase IV subunit A</fullName>
    </alternativeName>
</protein>
<dbReference type="GO" id="GO:0019897">
    <property type="term" value="C:extrinsic component of plasma membrane"/>
    <property type="evidence" value="ECO:0007669"/>
    <property type="project" value="UniProtKB-UniRule"/>
</dbReference>
<evidence type="ECO:0000256" key="1">
    <source>
        <dbReference type="ARBA" id="ARBA00000185"/>
    </source>
</evidence>
<evidence type="ECO:0000256" key="6">
    <source>
        <dbReference type="ARBA" id="ARBA00023235"/>
    </source>
</evidence>
<comment type="subcellular location">
    <subcellularLocation>
        <location evidence="8">Cell membrane</location>
        <topology evidence="8">Peripheral membrane protein</topology>
    </subcellularLocation>
</comment>
<keyword evidence="6 8" id="KW-0413">Isomerase</keyword>
<feature type="site" description="Interaction with DNA" evidence="8">
    <location>
        <position position="41"/>
    </location>
</feature>
<reference evidence="12 13" key="1">
    <citation type="journal article" date="2015" name="Stand. Genomic Sci.">
        <title>Genomic Encyclopedia of Bacterial and Archaeal Type Strains, Phase III: the genomes of soil and plant-associated and newly described type strains.</title>
        <authorList>
            <person name="Whitman W.B."/>
            <person name="Woyke T."/>
            <person name="Klenk H.P."/>
            <person name="Zhou Y."/>
            <person name="Lilburn T.G."/>
            <person name="Beck B.J."/>
            <person name="De Vos P."/>
            <person name="Vandamme P."/>
            <person name="Eisen J.A."/>
            <person name="Garrity G."/>
            <person name="Hugenholtz P."/>
            <person name="Kyrpides N.C."/>
        </authorList>
    </citation>
    <scope>NUCLEOTIDE SEQUENCE [LARGE SCALE GENOMIC DNA]</scope>
    <source>
        <strain evidence="12 13">CV53</strain>
    </source>
</reference>
<dbReference type="Gene3D" id="1.10.268.10">
    <property type="entry name" value="Topoisomerase, domain 3"/>
    <property type="match status" value="1"/>
</dbReference>
<dbReference type="EC" id="5.6.2.2" evidence="8"/>
<dbReference type="NCBIfam" id="TIGR01061">
    <property type="entry name" value="parC_Gpos"/>
    <property type="match status" value="1"/>
</dbReference>
<dbReference type="PANTHER" id="PTHR43493">
    <property type="entry name" value="DNA GYRASE/TOPOISOMERASE SUBUNIT A"/>
    <property type="match status" value="1"/>
</dbReference>
<evidence type="ECO:0000256" key="2">
    <source>
        <dbReference type="ARBA" id="ARBA00022475"/>
    </source>
</evidence>
<dbReference type="GO" id="GO:0007059">
    <property type="term" value="P:chromosome segregation"/>
    <property type="evidence" value="ECO:0007669"/>
    <property type="project" value="UniProtKB-UniRule"/>
</dbReference>
<dbReference type="GO" id="GO:0005694">
    <property type="term" value="C:chromosome"/>
    <property type="evidence" value="ECO:0007669"/>
    <property type="project" value="InterPro"/>
</dbReference>
<evidence type="ECO:0000256" key="3">
    <source>
        <dbReference type="ARBA" id="ARBA00023029"/>
    </source>
</evidence>
<dbReference type="InterPro" id="IPR050220">
    <property type="entry name" value="Type_II_DNA_Topoisomerases"/>
</dbReference>
<dbReference type="CDD" id="cd00187">
    <property type="entry name" value="TOP4c"/>
    <property type="match status" value="1"/>
</dbReference>
<comment type="catalytic activity">
    <reaction evidence="1 8 9">
        <text>ATP-dependent breakage, passage and rejoining of double-stranded DNA.</text>
        <dbReference type="EC" id="5.6.2.2"/>
    </reaction>
</comment>
<dbReference type="GO" id="GO:0005737">
    <property type="term" value="C:cytoplasm"/>
    <property type="evidence" value="ECO:0007669"/>
    <property type="project" value="TreeGrafter"/>
</dbReference>
<evidence type="ECO:0000256" key="8">
    <source>
        <dbReference type="HAMAP-Rule" id="MF_00937"/>
    </source>
</evidence>
<dbReference type="InterPro" id="IPR013760">
    <property type="entry name" value="Topo_IIA-like_dom_sf"/>
</dbReference>
<dbReference type="EMBL" id="SLVV01000004">
    <property type="protein sequence ID" value="TCN25975.1"/>
    <property type="molecule type" value="Genomic_DNA"/>
</dbReference>
<name>A0A4R2BHE8_9BACI</name>
<dbReference type="InterPro" id="IPR006691">
    <property type="entry name" value="GyrA/parC_rep"/>
</dbReference>
<evidence type="ECO:0000256" key="5">
    <source>
        <dbReference type="ARBA" id="ARBA00023136"/>
    </source>
</evidence>
<dbReference type="NCBIfam" id="NF004044">
    <property type="entry name" value="PRK05561.1"/>
    <property type="match status" value="1"/>
</dbReference>
<gene>
    <name evidence="8" type="primary">parC</name>
    <name evidence="12" type="ORF">EV146_10482</name>
</gene>
<dbReference type="PANTHER" id="PTHR43493:SF9">
    <property type="entry name" value="DNA TOPOISOMERASE 4 SUBUNIT A"/>
    <property type="match status" value="1"/>
</dbReference>
<dbReference type="NCBIfam" id="TIGR01063">
    <property type="entry name" value="gyrA"/>
    <property type="match status" value="1"/>
</dbReference>
<comment type="subunit">
    <text evidence="7 8">Heterotetramer composed of ParC and ParE.</text>
</comment>
<dbReference type="Gene3D" id="2.120.10.90">
    <property type="entry name" value="DNA gyrase/topoisomerase IV, subunit A, C-terminal"/>
    <property type="match status" value="1"/>
</dbReference>
<dbReference type="InterPro" id="IPR035516">
    <property type="entry name" value="Gyrase/topoIV_suA_C"/>
</dbReference>
<dbReference type="FunFam" id="3.30.1360.40:FF:000002">
    <property type="entry name" value="DNA gyrase subunit A"/>
    <property type="match status" value="1"/>
</dbReference>
<evidence type="ECO:0000256" key="10">
    <source>
        <dbReference type="SAM" id="Coils"/>
    </source>
</evidence>
<evidence type="ECO:0000313" key="13">
    <source>
        <dbReference type="Proteomes" id="UP000295689"/>
    </source>
</evidence>
<dbReference type="SUPFAM" id="SSF101904">
    <property type="entry name" value="GyrA/ParC C-terminal domain-like"/>
    <property type="match status" value="1"/>
</dbReference>
<dbReference type="AlphaFoldDB" id="A0A4R2BHE8"/>
<dbReference type="InterPro" id="IPR013758">
    <property type="entry name" value="Topo_IIA_A/C_ab"/>
</dbReference>
<dbReference type="InterPro" id="IPR002205">
    <property type="entry name" value="Topo_IIA_dom_A"/>
</dbReference>
<feature type="site" description="Interaction with DNA" evidence="8">
    <location>
        <position position="90"/>
    </location>
</feature>
<feature type="site" description="Interaction with DNA" evidence="8">
    <location>
        <position position="79"/>
    </location>
</feature>
<feature type="site" description="Interaction with DNA" evidence="8">
    <location>
        <position position="77"/>
    </location>
</feature>
<dbReference type="PROSITE" id="PS52040">
    <property type="entry name" value="TOPO_IIA"/>
    <property type="match status" value="1"/>
</dbReference>
<dbReference type="GO" id="GO:0034335">
    <property type="term" value="F:DNA negative supercoiling activity"/>
    <property type="evidence" value="ECO:0007669"/>
    <property type="project" value="UniProtKB-ARBA"/>
</dbReference>
<keyword evidence="4 8" id="KW-0238">DNA-binding</keyword>
<dbReference type="GO" id="GO:0006265">
    <property type="term" value="P:DNA topological change"/>
    <property type="evidence" value="ECO:0007669"/>
    <property type="project" value="UniProtKB-UniRule"/>
</dbReference>
<dbReference type="FunFam" id="1.10.268.10:FF:000001">
    <property type="entry name" value="DNA gyrase subunit A"/>
    <property type="match status" value="1"/>
</dbReference>
<organism evidence="12 13">
    <name type="scientific">Mesobacillus foraminis</name>
    <dbReference type="NCBI Taxonomy" id="279826"/>
    <lineage>
        <taxon>Bacteria</taxon>
        <taxon>Bacillati</taxon>
        <taxon>Bacillota</taxon>
        <taxon>Bacilli</taxon>
        <taxon>Bacillales</taxon>
        <taxon>Bacillaceae</taxon>
        <taxon>Mesobacillus</taxon>
    </lineage>
</organism>
<keyword evidence="3 8" id="KW-0799">Topoisomerase</keyword>
<keyword evidence="5 8" id="KW-0472">Membrane</keyword>
<evidence type="ECO:0000313" key="12">
    <source>
        <dbReference type="EMBL" id="TCN25975.1"/>
    </source>
</evidence>
<dbReference type="GO" id="GO:0005524">
    <property type="term" value="F:ATP binding"/>
    <property type="evidence" value="ECO:0007669"/>
    <property type="project" value="InterPro"/>
</dbReference>
<evidence type="ECO:0000256" key="4">
    <source>
        <dbReference type="ARBA" id="ARBA00023125"/>
    </source>
</evidence>
<comment type="similarity">
    <text evidence="8">Belongs to the type II topoisomerase GyrA/ParC subunit family. ParC type 2 subfamily.</text>
</comment>
<dbReference type="Proteomes" id="UP000295689">
    <property type="component" value="Unassembled WGS sequence"/>
</dbReference>
<dbReference type="HAMAP" id="MF_00937">
    <property type="entry name" value="ParC_type2"/>
    <property type="match status" value="1"/>
</dbReference>
<evidence type="ECO:0000256" key="7">
    <source>
        <dbReference type="ARBA" id="ARBA00063644"/>
    </source>
</evidence>
<dbReference type="InterPro" id="IPR005741">
    <property type="entry name" value="TopoIV_A_Gpos"/>
</dbReference>
<proteinExistence type="inferred from homology"/>
<dbReference type="RefSeq" id="WP_132003981.1">
    <property type="nucleotide sequence ID" value="NZ_JABUHM010000009.1"/>
</dbReference>
<feature type="domain" description="Topo IIA-type catalytic" evidence="11">
    <location>
        <begin position="33"/>
        <end position="499"/>
    </location>
</feature>
<dbReference type="InterPro" id="IPR013757">
    <property type="entry name" value="Topo_IIA_A_a_sf"/>
</dbReference>
<feature type="active site" description="O-(5'-phospho-DNA)-tyrosine intermediate" evidence="8 9">
    <location>
        <position position="121"/>
    </location>
</feature>
<dbReference type="Pfam" id="PF03989">
    <property type="entry name" value="DNA_gyraseA_C"/>
    <property type="match status" value="5"/>
</dbReference>
<evidence type="ECO:0000259" key="11">
    <source>
        <dbReference type="PROSITE" id="PS52040"/>
    </source>
</evidence>
<keyword evidence="2 8" id="KW-1003">Cell membrane</keyword>
<dbReference type="FunFam" id="3.90.199.10:FF:000001">
    <property type="entry name" value="DNA gyrase subunit A"/>
    <property type="match status" value="1"/>
</dbReference>
<feature type="site" description="Interaction with DNA" evidence="8">
    <location>
        <position position="96"/>
    </location>
</feature>